<comment type="caution">
    <text evidence="2">The sequence shown here is derived from an EMBL/GenBank/DDBJ whole genome shotgun (WGS) entry which is preliminary data.</text>
</comment>
<dbReference type="HOGENOM" id="CLU_1794898_0_0_6"/>
<evidence type="ECO:0000256" key="1">
    <source>
        <dbReference type="SAM" id="SignalP"/>
    </source>
</evidence>
<dbReference type="Proteomes" id="UP000005953">
    <property type="component" value="Unassembled WGS sequence"/>
</dbReference>
<gene>
    <name evidence="2" type="ORF">MED297_02597</name>
</gene>
<proteinExistence type="predicted"/>
<evidence type="ECO:0008006" key="4">
    <source>
        <dbReference type="Google" id="ProtNLM"/>
    </source>
</evidence>
<dbReference type="STRING" id="314283.MED297_02597"/>
<feature type="signal peptide" evidence="1">
    <location>
        <begin position="1"/>
        <end position="20"/>
    </location>
</feature>
<evidence type="ECO:0000313" key="2">
    <source>
        <dbReference type="EMBL" id="EAR09473.1"/>
    </source>
</evidence>
<keyword evidence="3" id="KW-1185">Reference proteome</keyword>
<feature type="chain" id="PRO_5002666463" description="Outer membrane protein beta-barrel domain-containing protein" evidence="1">
    <location>
        <begin position="21"/>
        <end position="144"/>
    </location>
</feature>
<dbReference type="EMBL" id="AAOE01000010">
    <property type="protein sequence ID" value="EAR09473.1"/>
    <property type="molecule type" value="Genomic_DNA"/>
</dbReference>
<sequence>MKKTILAAAVSVALATPAFAGGKGGTELALANYSGLGFVASQGIPLDIAFLRSNGINTFGEIEVGAGFADGLAIGAELSGGLLIGLSTGLSLYGSLGPAISGGESTQFGLGFEVGLNIDVNQSSIVIEGGSHPSESYVGVGLRF</sequence>
<accession>A4BEP6</accession>
<reference evidence="2 3" key="1">
    <citation type="submission" date="2006-02" db="EMBL/GenBank/DDBJ databases">
        <authorList>
            <person name="Pinhassi J."/>
            <person name="Pedros-Alio C."/>
            <person name="Ferriera S."/>
            <person name="Johnson J."/>
            <person name="Kravitz S."/>
            <person name="Halpern A."/>
            <person name="Remington K."/>
            <person name="Beeson K."/>
            <person name="Tran B."/>
            <person name="Rogers Y.-H."/>
            <person name="Friedman R."/>
            <person name="Venter J.C."/>
        </authorList>
    </citation>
    <scope>NUCLEOTIDE SEQUENCE [LARGE SCALE GENOMIC DNA]</scope>
    <source>
        <strain evidence="2 3">MED297</strain>
    </source>
</reference>
<keyword evidence="1" id="KW-0732">Signal</keyword>
<protein>
    <recommendedName>
        <fullName evidence="4">Outer membrane protein beta-barrel domain-containing protein</fullName>
    </recommendedName>
</protein>
<name>A4BEP6_9GAMM</name>
<dbReference type="AlphaFoldDB" id="A4BEP6"/>
<evidence type="ECO:0000313" key="3">
    <source>
        <dbReference type="Proteomes" id="UP000005953"/>
    </source>
</evidence>
<organism evidence="2 3">
    <name type="scientific">Reinekea blandensis MED297</name>
    <dbReference type="NCBI Taxonomy" id="314283"/>
    <lineage>
        <taxon>Bacteria</taxon>
        <taxon>Pseudomonadati</taxon>
        <taxon>Pseudomonadota</taxon>
        <taxon>Gammaproteobacteria</taxon>
        <taxon>Oceanospirillales</taxon>
        <taxon>Saccharospirillaceae</taxon>
        <taxon>Reinekea</taxon>
    </lineage>
</organism>